<dbReference type="Gene3D" id="3.30.470.30">
    <property type="entry name" value="DNA ligase/mRNA capping enzyme"/>
    <property type="match status" value="1"/>
</dbReference>
<dbReference type="Gene3D" id="2.40.50.140">
    <property type="entry name" value="Nucleic acid-binding proteins"/>
    <property type="match status" value="1"/>
</dbReference>
<dbReference type="CDD" id="cd07906">
    <property type="entry name" value="Adenylation_DNA_ligase_LigD_LigC"/>
    <property type="match status" value="1"/>
</dbReference>
<evidence type="ECO:0000256" key="3">
    <source>
        <dbReference type="ARBA" id="ARBA00034003"/>
    </source>
</evidence>
<evidence type="ECO:0000313" key="5">
    <source>
        <dbReference type="EMBL" id="MXQ74193.1"/>
    </source>
</evidence>
<evidence type="ECO:0000256" key="1">
    <source>
        <dbReference type="ARBA" id="ARBA00012727"/>
    </source>
</evidence>
<dbReference type="Pfam" id="PF04679">
    <property type="entry name" value="DNA_ligase_A_C"/>
    <property type="match status" value="1"/>
</dbReference>
<dbReference type="Gene3D" id="3.30.1490.70">
    <property type="match status" value="1"/>
</dbReference>
<dbReference type="InterPro" id="IPR029710">
    <property type="entry name" value="LIG4"/>
</dbReference>
<gene>
    <name evidence="5" type="ORF">GSF08_09620</name>
</gene>
<dbReference type="InterPro" id="IPR012340">
    <property type="entry name" value="NA-bd_OB-fold"/>
</dbReference>
<comment type="caution">
    <text evidence="5">The sequence shown here is derived from an EMBL/GenBank/DDBJ whole genome shotgun (WGS) entry which is preliminary data.</text>
</comment>
<evidence type="ECO:0000256" key="2">
    <source>
        <dbReference type="ARBA" id="ARBA00022598"/>
    </source>
</evidence>
<dbReference type="GO" id="GO:0003910">
    <property type="term" value="F:DNA ligase (ATP) activity"/>
    <property type="evidence" value="ECO:0007669"/>
    <property type="project" value="UniProtKB-EC"/>
</dbReference>
<dbReference type="PANTHER" id="PTHR45997:SF1">
    <property type="entry name" value="DNA LIGASE 4"/>
    <property type="match status" value="1"/>
</dbReference>
<evidence type="ECO:0000313" key="6">
    <source>
        <dbReference type="Proteomes" id="UP000434036"/>
    </source>
</evidence>
<dbReference type="SUPFAM" id="SSF56091">
    <property type="entry name" value="DNA ligase/mRNA capping enzyme, catalytic domain"/>
    <property type="match status" value="1"/>
</dbReference>
<reference evidence="5 6" key="2">
    <citation type="submission" date="2020-01" db="EMBL/GenBank/DDBJ databases">
        <title>Clostridiaceae sp. nov. isolated from the gut of human by culturomics.</title>
        <authorList>
            <person name="Chang Y."/>
        </authorList>
    </citation>
    <scope>NUCLEOTIDE SEQUENCE [LARGE SCALE GENOMIC DNA]</scope>
    <source>
        <strain evidence="5 6">DONG20-135</strain>
    </source>
</reference>
<dbReference type="EC" id="6.5.1.1" evidence="1"/>
<dbReference type="InterPro" id="IPR016059">
    <property type="entry name" value="DNA_ligase_ATP-dep_CS"/>
</dbReference>
<dbReference type="InterPro" id="IPR012309">
    <property type="entry name" value="DNA_ligase_ATP-dep_C"/>
</dbReference>
<keyword evidence="2 5" id="KW-0436">Ligase</keyword>
<dbReference type="EMBL" id="WUUQ01000004">
    <property type="protein sequence ID" value="MXQ74193.1"/>
    <property type="molecule type" value="Genomic_DNA"/>
</dbReference>
<organism evidence="5 6">
    <name type="scientific">Copranaerobaculum intestinale</name>
    <dbReference type="NCBI Taxonomy" id="2692629"/>
    <lineage>
        <taxon>Bacteria</taxon>
        <taxon>Bacillati</taxon>
        <taxon>Bacillota</taxon>
        <taxon>Erysipelotrichia</taxon>
        <taxon>Erysipelotrichales</taxon>
        <taxon>Erysipelotrichaceae</taxon>
        <taxon>Copranaerobaculum</taxon>
    </lineage>
</organism>
<accession>A0A6N8UBS3</accession>
<dbReference type="CDD" id="cd07971">
    <property type="entry name" value="OBF_DNA_ligase_LigD"/>
    <property type="match status" value="1"/>
</dbReference>
<name>A0A6N8UBS3_9FIRM</name>
<dbReference type="Pfam" id="PF01068">
    <property type="entry name" value="DNA_ligase_A_M"/>
    <property type="match status" value="1"/>
</dbReference>
<dbReference type="PROSITE" id="PS00333">
    <property type="entry name" value="DNA_LIGASE_A2"/>
    <property type="match status" value="1"/>
</dbReference>
<dbReference type="PANTHER" id="PTHR45997">
    <property type="entry name" value="DNA LIGASE 4"/>
    <property type="match status" value="1"/>
</dbReference>
<dbReference type="GO" id="GO:0006303">
    <property type="term" value="P:double-strand break repair via nonhomologous end joining"/>
    <property type="evidence" value="ECO:0007669"/>
    <property type="project" value="TreeGrafter"/>
</dbReference>
<dbReference type="GO" id="GO:0006297">
    <property type="term" value="P:nucleotide-excision repair, DNA gap filling"/>
    <property type="evidence" value="ECO:0007669"/>
    <property type="project" value="TreeGrafter"/>
</dbReference>
<feature type="domain" description="ATP-dependent DNA ligase family profile" evidence="4">
    <location>
        <begin position="107"/>
        <end position="230"/>
    </location>
</feature>
<dbReference type="GO" id="GO:0003677">
    <property type="term" value="F:DNA binding"/>
    <property type="evidence" value="ECO:0007669"/>
    <property type="project" value="InterPro"/>
</dbReference>
<reference evidence="5 6" key="1">
    <citation type="submission" date="2019-12" db="EMBL/GenBank/DDBJ databases">
        <authorList>
            <person name="Yang R."/>
        </authorList>
    </citation>
    <scope>NUCLEOTIDE SEQUENCE [LARGE SCALE GENOMIC DNA]</scope>
    <source>
        <strain evidence="5 6">DONG20-135</strain>
    </source>
</reference>
<dbReference type="InterPro" id="IPR012310">
    <property type="entry name" value="DNA_ligase_ATP-dep_cent"/>
</dbReference>
<dbReference type="AlphaFoldDB" id="A0A6N8UBS3"/>
<dbReference type="GO" id="GO:0006310">
    <property type="term" value="P:DNA recombination"/>
    <property type="evidence" value="ECO:0007669"/>
    <property type="project" value="InterPro"/>
</dbReference>
<protein>
    <recommendedName>
        <fullName evidence="1">DNA ligase (ATP)</fullName>
        <ecNumber evidence="1">6.5.1.1</ecNumber>
    </recommendedName>
</protein>
<dbReference type="SUPFAM" id="SSF50249">
    <property type="entry name" value="Nucleic acid-binding proteins"/>
    <property type="match status" value="1"/>
</dbReference>
<dbReference type="Proteomes" id="UP000434036">
    <property type="component" value="Unassembled WGS sequence"/>
</dbReference>
<dbReference type="RefSeq" id="WP_160625586.1">
    <property type="nucleotide sequence ID" value="NZ_WUUQ01000004.1"/>
</dbReference>
<evidence type="ECO:0000259" key="4">
    <source>
        <dbReference type="PROSITE" id="PS50160"/>
    </source>
</evidence>
<keyword evidence="6" id="KW-1185">Reference proteome</keyword>
<comment type="catalytic activity">
    <reaction evidence="3">
        <text>ATP + (deoxyribonucleotide)n-3'-hydroxyl + 5'-phospho-(deoxyribonucleotide)m = (deoxyribonucleotide)n+m + AMP + diphosphate.</text>
        <dbReference type="EC" id="6.5.1.1"/>
    </reaction>
</comment>
<proteinExistence type="predicted"/>
<dbReference type="GO" id="GO:0005524">
    <property type="term" value="F:ATP binding"/>
    <property type="evidence" value="ECO:0007669"/>
    <property type="project" value="InterPro"/>
</dbReference>
<dbReference type="PROSITE" id="PS50160">
    <property type="entry name" value="DNA_LIGASE_A3"/>
    <property type="match status" value="1"/>
</dbReference>
<sequence>MNSFVERTIRPMLIGETAEPFDSDDYLFELKLDGLRCLMYLENDRAEIYNKRNVNITEVFPEFHDLYKYVKTPCLLDGELIVYEQGAIDFFALQQRAHQKNPFRAKLASNSHPAHFTAFDILYAKDNWIMDQPLTKRKKILNQTVRSEYERFSVSRTIERYGTALYQMTVEKNLEGIVAKQKSSTYIPDSRTKKWVKVKNLMDDDYVICGYIPKHDSIISLVLSQYEQGELQYCGHVTMGVRNLHFLEDQQISILKECPLAKLPPHHENAVWLEPKAVAVVKFMMKTESGSLRQPIFKGFRTDKNPRDCIRR</sequence>